<accession>A0A0D0CRJ9</accession>
<dbReference type="Proteomes" id="UP000054538">
    <property type="component" value="Unassembled WGS sequence"/>
</dbReference>
<dbReference type="AlphaFoldDB" id="A0A0D0CRJ9"/>
<keyword evidence="2" id="KW-1185">Reference proteome</keyword>
<evidence type="ECO:0000313" key="1">
    <source>
        <dbReference type="EMBL" id="KIK73421.1"/>
    </source>
</evidence>
<name>A0A0D0CRJ9_9AGAM</name>
<evidence type="ECO:0000313" key="2">
    <source>
        <dbReference type="Proteomes" id="UP000054538"/>
    </source>
</evidence>
<dbReference type="HOGENOM" id="CLU_2229570_0_0_1"/>
<reference evidence="2" key="2">
    <citation type="submission" date="2015-01" db="EMBL/GenBank/DDBJ databases">
        <title>Evolutionary Origins and Diversification of the Mycorrhizal Mutualists.</title>
        <authorList>
            <consortium name="DOE Joint Genome Institute"/>
            <consortium name="Mycorrhizal Genomics Consortium"/>
            <person name="Kohler A."/>
            <person name="Kuo A."/>
            <person name="Nagy L.G."/>
            <person name="Floudas D."/>
            <person name="Copeland A."/>
            <person name="Barry K.W."/>
            <person name="Cichocki N."/>
            <person name="Veneault-Fourrey C."/>
            <person name="LaButti K."/>
            <person name="Lindquist E.A."/>
            <person name="Lipzen A."/>
            <person name="Lundell T."/>
            <person name="Morin E."/>
            <person name="Murat C."/>
            <person name="Riley R."/>
            <person name="Ohm R."/>
            <person name="Sun H."/>
            <person name="Tunlid A."/>
            <person name="Henrissat B."/>
            <person name="Grigoriev I.V."/>
            <person name="Hibbett D.S."/>
            <person name="Martin F."/>
        </authorList>
    </citation>
    <scope>NUCLEOTIDE SEQUENCE [LARGE SCALE GENOMIC DNA]</scope>
    <source>
        <strain evidence="2">Ve08.2h10</strain>
    </source>
</reference>
<gene>
    <name evidence="1" type="ORF">PAXRUDRAFT_178472</name>
</gene>
<dbReference type="InParanoid" id="A0A0D0CRJ9"/>
<proteinExistence type="predicted"/>
<reference evidence="1 2" key="1">
    <citation type="submission" date="2014-04" db="EMBL/GenBank/DDBJ databases">
        <authorList>
            <consortium name="DOE Joint Genome Institute"/>
            <person name="Kuo A."/>
            <person name="Kohler A."/>
            <person name="Jargeat P."/>
            <person name="Nagy L.G."/>
            <person name="Floudas D."/>
            <person name="Copeland A."/>
            <person name="Barry K.W."/>
            <person name="Cichocki N."/>
            <person name="Veneault-Fourrey C."/>
            <person name="LaButti K."/>
            <person name="Lindquist E.A."/>
            <person name="Lipzen A."/>
            <person name="Lundell T."/>
            <person name="Morin E."/>
            <person name="Murat C."/>
            <person name="Sun H."/>
            <person name="Tunlid A."/>
            <person name="Henrissat B."/>
            <person name="Grigoriev I.V."/>
            <person name="Hibbett D.S."/>
            <person name="Martin F."/>
            <person name="Nordberg H.P."/>
            <person name="Cantor M.N."/>
            <person name="Hua S.X."/>
        </authorList>
    </citation>
    <scope>NUCLEOTIDE SEQUENCE [LARGE SCALE GENOMIC DNA]</scope>
    <source>
        <strain evidence="1 2">Ve08.2h10</strain>
    </source>
</reference>
<dbReference type="EMBL" id="KN829767">
    <property type="protein sequence ID" value="KIK73421.1"/>
    <property type="molecule type" value="Genomic_DNA"/>
</dbReference>
<sequence>WSNIQMHCWRYSDNPWDQCALLPYQGKQCLLWHQTVGTLGAWSLAHINDRVLEEMRWIIQNKSANAYLLKLSQVSCSFPKINVGILLLISHCTSLCFPNDNHHMFP</sequence>
<protein>
    <submittedName>
        <fullName evidence="1">Uncharacterized protein</fullName>
    </submittedName>
</protein>
<organism evidence="1 2">
    <name type="scientific">Paxillus rubicundulus Ve08.2h10</name>
    <dbReference type="NCBI Taxonomy" id="930991"/>
    <lineage>
        <taxon>Eukaryota</taxon>
        <taxon>Fungi</taxon>
        <taxon>Dikarya</taxon>
        <taxon>Basidiomycota</taxon>
        <taxon>Agaricomycotina</taxon>
        <taxon>Agaricomycetes</taxon>
        <taxon>Agaricomycetidae</taxon>
        <taxon>Boletales</taxon>
        <taxon>Paxilineae</taxon>
        <taxon>Paxillaceae</taxon>
        <taxon>Paxillus</taxon>
    </lineage>
</organism>
<feature type="non-terminal residue" evidence="1">
    <location>
        <position position="1"/>
    </location>
</feature>